<dbReference type="RefSeq" id="WP_160497864.1">
    <property type="nucleotide sequence ID" value="NZ_WUBI01000001.1"/>
</dbReference>
<dbReference type="SMART" id="SM00387">
    <property type="entry name" value="HATPase_c"/>
    <property type="match status" value="1"/>
</dbReference>
<dbReference type="GO" id="GO:0005524">
    <property type="term" value="F:ATP binding"/>
    <property type="evidence" value="ECO:0007669"/>
    <property type="project" value="UniProtKB-KW"/>
</dbReference>
<keyword evidence="8" id="KW-0812">Transmembrane</keyword>
<feature type="transmembrane region" description="Helical" evidence="8">
    <location>
        <begin position="184"/>
        <end position="203"/>
    </location>
</feature>
<name>A0A7X3LG83_9BACL</name>
<evidence type="ECO:0000256" key="2">
    <source>
        <dbReference type="ARBA" id="ARBA00012438"/>
    </source>
</evidence>
<keyword evidence="8" id="KW-0472">Membrane</keyword>
<evidence type="ECO:0000256" key="5">
    <source>
        <dbReference type="ARBA" id="ARBA00022777"/>
    </source>
</evidence>
<keyword evidence="6" id="KW-0067">ATP-binding</keyword>
<dbReference type="SUPFAM" id="SSF55874">
    <property type="entry name" value="ATPase domain of HSP90 chaperone/DNA topoisomerase II/histidine kinase"/>
    <property type="match status" value="1"/>
</dbReference>
<evidence type="ECO:0000259" key="9">
    <source>
        <dbReference type="PROSITE" id="PS50109"/>
    </source>
</evidence>
<proteinExistence type="predicted"/>
<feature type="domain" description="Histidine kinase" evidence="9">
    <location>
        <begin position="282"/>
        <end position="494"/>
    </location>
</feature>
<evidence type="ECO:0000313" key="10">
    <source>
        <dbReference type="EMBL" id="MWV44451.1"/>
    </source>
</evidence>
<dbReference type="AlphaFoldDB" id="A0A7X3LG83"/>
<feature type="transmembrane region" description="Helical" evidence="8">
    <location>
        <begin position="83"/>
        <end position="105"/>
    </location>
</feature>
<evidence type="ECO:0000256" key="3">
    <source>
        <dbReference type="ARBA" id="ARBA00022679"/>
    </source>
</evidence>
<dbReference type="EMBL" id="WUBI01000001">
    <property type="protein sequence ID" value="MWV44451.1"/>
    <property type="molecule type" value="Genomic_DNA"/>
</dbReference>
<organism evidence="10 11">
    <name type="scientific">Paenibacillus dendrobii</name>
    <dbReference type="NCBI Taxonomy" id="2691084"/>
    <lineage>
        <taxon>Bacteria</taxon>
        <taxon>Bacillati</taxon>
        <taxon>Bacillota</taxon>
        <taxon>Bacilli</taxon>
        <taxon>Bacillales</taxon>
        <taxon>Paenibacillaceae</taxon>
        <taxon>Paenibacillus</taxon>
    </lineage>
</organism>
<dbReference type="PANTHER" id="PTHR43065:SF42">
    <property type="entry name" value="TWO-COMPONENT SENSOR PPRA"/>
    <property type="match status" value="1"/>
</dbReference>
<dbReference type="PRINTS" id="PR00344">
    <property type="entry name" value="BCTRLSENSOR"/>
</dbReference>
<evidence type="ECO:0000256" key="4">
    <source>
        <dbReference type="ARBA" id="ARBA00022741"/>
    </source>
</evidence>
<comment type="catalytic activity">
    <reaction evidence="1">
        <text>ATP + protein L-histidine = ADP + protein N-phospho-L-histidine.</text>
        <dbReference type="EC" id="2.7.13.3"/>
    </reaction>
</comment>
<feature type="transmembrane region" description="Helical" evidence="8">
    <location>
        <begin position="112"/>
        <end position="129"/>
    </location>
</feature>
<keyword evidence="5" id="KW-0418">Kinase</keyword>
<dbReference type="PROSITE" id="PS50109">
    <property type="entry name" value="HIS_KIN"/>
    <property type="match status" value="1"/>
</dbReference>
<feature type="transmembrane region" description="Helical" evidence="8">
    <location>
        <begin position="30"/>
        <end position="47"/>
    </location>
</feature>
<evidence type="ECO:0000256" key="1">
    <source>
        <dbReference type="ARBA" id="ARBA00000085"/>
    </source>
</evidence>
<evidence type="ECO:0000256" key="8">
    <source>
        <dbReference type="SAM" id="Phobius"/>
    </source>
</evidence>
<keyword evidence="4" id="KW-0547">Nucleotide-binding</keyword>
<keyword evidence="11" id="KW-1185">Reference proteome</keyword>
<dbReference type="GO" id="GO:0004673">
    <property type="term" value="F:protein histidine kinase activity"/>
    <property type="evidence" value="ECO:0007669"/>
    <property type="project" value="UniProtKB-EC"/>
</dbReference>
<dbReference type="Gene3D" id="3.30.565.10">
    <property type="entry name" value="Histidine kinase-like ATPase, C-terminal domain"/>
    <property type="match status" value="1"/>
</dbReference>
<reference evidence="10 11" key="1">
    <citation type="submission" date="2019-12" db="EMBL/GenBank/DDBJ databases">
        <title>Paenibacillus sp. nov., an endophytic bacterium isolated from the stem of Dendrobium.</title>
        <authorList>
            <person name="Zhao R."/>
        </authorList>
    </citation>
    <scope>NUCLEOTIDE SEQUENCE [LARGE SCALE GENOMIC DNA]</scope>
    <source>
        <strain evidence="10 11">HJL G12</strain>
    </source>
</reference>
<evidence type="ECO:0000256" key="6">
    <source>
        <dbReference type="ARBA" id="ARBA00022840"/>
    </source>
</evidence>
<feature type="transmembrane region" description="Helical" evidence="8">
    <location>
        <begin position="149"/>
        <end position="172"/>
    </location>
</feature>
<keyword evidence="8" id="KW-1133">Transmembrane helix</keyword>
<dbReference type="Proteomes" id="UP000460318">
    <property type="component" value="Unassembled WGS sequence"/>
</dbReference>
<sequence length="498" mass="56808">MTILLILLMSAMIIMFIAKARNPSVYWMSIILLGWFLSMSGLVLFIAKYGGFYYRVNIVLFFNDTIRNMLLHSPISIDGVSRMITIGRSLFIFGFIGLSLSLFYNNQMKHRVLVLSLHAILPLLNIIFYDPVIYKPMLSLLSPKSTYVISFITRGWLVVSALYATSLIVYYYSHVTIPWLKRQIKHILYGVFALVLFYFYLGFMGPMQVTDVRTYYVLYSDFSNFNPPLTLFEWYLGIGITGILSSISLFSIWRYTDIEKKMGQETLLLERKLKTADMGIKVFTHGIKNQLLIIQVLLNQAKQNRPADDPDHGKEPLDKANIVVHETLERLDQLYRSIKTTHLQLRSVSVSELIENVLGRFNTSSRTLDVRTRLEEVDGITVLADQAHLSEAIYNILTNAAEAIPEEKRGTIQITSYPEGNFNIISITDNGCGMEKEQLQAIFDPFVTSKNTTRNWGVGLSYAKQIVHGHDGRIHVESKPGLGSTFQIVLPIYRKHTA</sequence>
<protein>
    <recommendedName>
        <fullName evidence="2">histidine kinase</fullName>
        <ecNumber evidence="2">2.7.13.3</ecNumber>
    </recommendedName>
</protein>
<dbReference type="InterPro" id="IPR003594">
    <property type="entry name" value="HATPase_dom"/>
</dbReference>
<dbReference type="InterPro" id="IPR005467">
    <property type="entry name" value="His_kinase_dom"/>
</dbReference>
<evidence type="ECO:0000256" key="7">
    <source>
        <dbReference type="ARBA" id="ARBA00023012"/>
    </source>
</evidence>
<dbReference type="Pfam" id="PF02518">
    <property type="entry name" value="HATPase_c"/>
    <property type="match status" value="1"/>
</dbReference>
<dbReference type="EC" id="2.7.13.3" evidence="2"/>
<evidence type="ECO:0000313" key="11">
    <source>
        <dbReference type="Proteomes" id="UP000460318"/>
    </source>
</evidence>
<keyword evidence="7" id="KW-0902">Two-component regulatory system</keyword>
<comment type="caution">
    <text evidence="10">The sequence shown here is derived from an EMBL/GenBank/DDBJ whole genome shotgun (WGS) entry which is preliminary data.</text>
</comment>
<accession>A0A7X3LG83</accession>
<dbReference type="PANTHER" id="PTHR43065">
    <property type="entry name" value="SENSOR HISTIDINE KINASE"/>
    <property type="match status" value="1"/>
</dbReference>
<keyword evidence="3" id="KW-0808">Transferase</keyword>
<dbReference type="InterPro" id="IPR036890">
    <property type="entry name" value="HATPase_C_sf"/>
</dbReference>
<dbReference type="InterPro" id="IPR004358">
    <property type="entry name" value="Sig_transdc_His_kin-like_C"/>
</dbReference>
<feature type="transmembrane region" description="Helical" evidence="8">
    <location>
        <begin position="234"/>
        <end position="253"/>
    </location>
</feature>
<gene>
    <name evidence="10" type="ORF">GRF59_12525</name>
</gene>
<dbReference type="GO" id="GO:0000160">
    <property type="term" value="P:phosphorelay signal transduction system"/>
    <property type="evidence" value="ECO:0007669"/>
    <property type="project" value="UniProtKB-KW"/>
</dbReference>